<sequence length="485" mass="56842">MNTPTIRYYLQNQNKQTVDQRIRREPIMVEINYGYVGLDGIGNKRAKPFRIALNASIEPVKFGKATENFKFDKEVFKKATRNNASIRTKMGRLQENIDLLVDRYVLSGIIPTPSEFKHDLLIELGRVKRKVLGEHKILDYLYSKIKKSEEESNMGKRSSIAPNTIKTYRTVSHLIENYQIATSSVITFENFGVKQYWEFWDVMDDILKDKIQINNPKQPRKQRKQDYGYLKTTLRKYQTTFVKTLKDAKEDSELNADFLLNVYDKNIILEKEEASKDVYVTEDEIKVIIKYDAGDDEDLQMAKEYMIIGSLTGMRFESMKDSKEAKVQVYNEGGYNFKYIHSKQNKTKTEIYIPLLEPVLNILEKYNNTLPAYGANPTINKHIKILFKKLKFDRSEDEVLRTYRSGEIRMKKPLHELITTHDCKKTFYTNLYNKQVNPTAIDNMTHPEATQKNRMAKIYNKANMLDKAKMFVDEINKIESSIYKF</sequence>
<evidence type="ECO:0000256" key="1">
    <source>
        <dbReference type="ARBA" id="ARBA00023172"/>
    </source>
</evidence>
<dbReference type="InterPro" id="IPR011010">
    <property type="entry name" value="DNA_brk_join_enz"/>
</dbReference>
<name>A0ABW3WN18_9FLAO</name>
<keyword evidence="1" id="KW-0233">DNA recombination</keyword>
<evidence type="ECO:0008006" key="4">
    <source>
        <dbReference type="Google" id="ProtNLM"/>
    </source>
</evidence>
<evidence type="ECO:0000313" key="2">
    <source>
        <dbReference type="EMBL" id="MFD1293460.1"/>
    </source>
</evidence>
<organism evidence="2 3">
    <name type="scientific">Lutibacter holmesii</name>
    <dbReference type="NCBI Taxonomy" id="1137985"/>
    <lineage>
        <taxon>Bacteria</taxon>
        <taxon>Pseudomonadati</taxon>
        <taxon>Bacteroidota</taxon>
        <taxon>Flavobacteriia</taxon>
        <taxon>Flavobacteriales</taxon>
        <taxon>Flavobacteriaceae</taxon>
        <taxon>Lutibacter</taxon>
    </lineage>
</organism>
<dbReference type="EMBL" id="JBHTMV010000003">
    <property type="protein sequence ID" value="MFD1293460.1"/>
    <property type="molecule type" value="Genomic_DNA"/>
</dbReference>
<protein>
    <recommendedName>
        <fullName evidence="4">Phage integrase SAM-like domain-containing protein</fullName>
    </recommendedName>
</protein>
<keyword evidence="3" id="KW-1185">Reference proteome</keyword>
<dbReference type="InterPro" id="IPR013762">
    <property type="entry name" value="Integrase-like_cat_sf"/>
</dbReference>
<dbReference type="RefSeq" id="WP_386808659.1">
    <property type="nucleotide sequence ID" value="NZ_JBHTMV010000003.1"/>
</dbReference>
<evidence type="ECO:0000313" key="3">
    <source>
        <dbReference type="Proteomes" id="UP001597241"/>
    </source>
</evidence>
<gene>
    <name evidence="2" type="ORF">ACFQ5N_06390</name>
</gene>
<dbReference type="Gene3D" id="1.10.443.10">
    <property type="entry name" value="Intergrase catalytic core"/>
    <property type="match status" value="1"/>
</dbReference>
<reference evidence="3" key="1">
    <citation type="journal article" date="2019" name="Int. J. Syst. Evol. Microbiol.">
        <title>The Global Catalogue of Microorganisms (GCM) 10K type strain sequencing project: providing services to taxonomists for standard genome sequencing and annotation.</title>
        <authorList>
            <consortium name="The Broad Institute Genomics Platform"/>
            <consortium name="The Broad Institute Genome Sequencing Center for Infectious Disease"/>
            <person name="Wu L."/>
            <person name="Ma J."/>
        </authorList>
    </citation>
    <scope>NUCLEOTIDE SEQUENCE [LARGE SCALE GENOMIC DNA]</scope>
    <source>
        <strain evidence="3">CCUG 62221</strain>
    </source>
</reference>
<accession>A0ABW3WN18</accession>
<dbReference type="SUPFAM" id="SSF56349">
    <property type="entry name" value="DNA breaking-rejoining enzymes"/>
    <property type="match status" value="1"/>
</dbReference>
<dbReference type="Proteomes" id="UP001597241">
    <property type="component" value="Unassembled WGS sequence"/>
</dbReference>
<comment type="caution">
    <text evidence="2">The sequence shown here is derived from an EMBL/GenBank/DDBJ whole genome shotgun (WGS) entry which is preliminary data.</text>
</comment>
<proteinExistence type="predicted"/>